<proteinExistence type="predicted"/>
<name>T1IVU7_STRMM</name>
<keyword evidence="2" id="KW-1185">Reference proteome</keyword>
<evidence type="ECO:0000313" key="2">
    <source>
        <dbReference type="Proteomes" id="UP000014500"/>
    </source>
</evidence>
<organism evidence="1 2">
    <name type="scientific">Strigamia maritima</name>
    <name type="common">European centipede</name>
    <name type="synonym">Geophilus maritimus</name>
    <dbReference type="NCBI Taxonomy" id="126957"/>
    <lineage>
        <taxon>Eukaryota</taxon>
        <taxon>Metazoa</taxon>
        <taxon>Ecdysozoa</taxon>
        <taxon>Arthropoda</taxon>
        <taxon>Myriapoda</taxon>
        <taxon>Chilopoda</taxon>
        <taxon>Pleurostigmophora</taxon>
        <taxon>Geophilomorpha</taxon>
        <taxon>Linotaeniidae</taxon>
        <taxon>Strigamia</taxon>
    </lineage>
</organism>
<dbReference type="EMBL" id="JH431595">
    <property type="status" value="NOT_ANNOTATED_CDS"/>
    <property type="molecule type" value="Genomic_DNA"/>
</dbReference>
<dbReference type="AlphaFoldDB" id="T1IVU7"/>
<dbReference type="Proteomes" id="UP000014500">
    <property type="component" value="Unassembled WGS sequence"/>
</dbReference>
<accession>T1IVU7</accession>
<reference evidence="1" key="2">
    <citation type="submission" date="2015-02" db="UniProtKB">
        <authorList>
            <consortium name="EnsemblMetazoa"/>
        </authorList>
    </citation>
    <scope>IDENTIFICATION</scope>
</reference>
<protein>
    <submittedName>
        <fullName evidence="1">Uncharacterized protein</fullName>
    </submittedName>
</protein>
<dbReference type="EnsemblMetazoa" id="SMAR005300-RA">
    <property type="protein sequence ID" value="SMAR005300-PA"/>
    <property type="gene ID" value="SMAR005300"/>
</dbReference>
<sequence length="112" mass="12939">MQYTELEMIKGQLHPYDRQKLPPEVIPPMTSDDVSKQPNSQTQIIGSALRNSSFVIHNQLDQTIRCTNIMITNPILPTDHWQFDLLKVRQPLITRIRHSLIENSLDSAHKLV</sequence>
<evidence type="ECO:0000313" key="1">
    <source>
        <dbReference type="EnsemblMetazoa" id="SMAR005300-PA"/>
    </source>
</evidence>
<reference evidence="2" key="1">
    <citation type="submission" date="2011-05" db="EMBL/GenBank/DDBJ databases">
        <authorList>
            <person name="Richards S.R."/>
            <person name="Qu J."/>
            <person name="Jiang H."/>
            <person name="Jhangiani S.N."/>
            <person name="Agravi P."/>
            <person name="Goodspeed R."/>
            <person name="Gross S."/>
            <person name="Mandapat C."/>
            <person name="Jackson L."/>
            <person name="Mathew T."/>
            <person name="Pu L."/>
            <person name="Thornton R."/>
            <person name="Saada N."/>
            <person name="Wilczek-Boney K.B."/>
            <person name="Lee S."/>
            <person name="Kovar C."/>
            <person name="Wu Y."/>
            <person name="Scherer S.E."/>
            <person name="Worley K.C."/>
            <person name="Muzny D.M."/>
            <person name="Gibbs R."/>
        </authorList>
    </citation>
    <scope>NUCLEOTIDE SEQUENCE</scope>
    <source>
        <strain evidence="2">Brora</strain>
    </source>
</reference>
<dbReference type="HOGENOM" id="CLU_2148998_0_0_1"/>